<feature type="transmembrane region" description="Helical" evidence="13">
    <location>
        <begin position="144"/>
        <end position="163"/>
    </location>
</feature>
<dbReference type="NCBIfam" id="TIGR00797">
    <property type="entry name" value="matE"/>
    <property type="match status" value="1"/>
</dbReference>
<dbReference type="InterPro" id="IPR002528">
    <property type="entry name" value="MATE_fam"/>
</dbReference>
<dbReference type="Pfam" id="PF01554">
    <property type="entry name" value="MatE"/>
    <property type="match status" value="2"/>
</dbReference>
<evidence type="ECO:0000256" key="12">
    <source>
        <dbReference type="ARBA" id="ARBA00031636"/>
    </source>
</evidence>
<dbReference type="InterPro" id="IPR048279">
    <property type="entry name" value="MdtK-like"/>
</dbReference>
<name>A0ABT2SP10_9FIRM</name>
<feature type="transmembrane region" description="Helical" evidence="13">
    <location>
        <begin position="244"/>
        <end position="261"/>
    </location>
</feature>
<evidence type="ECO:0000313" key="14">
    <source>
        <dbReference type="EMBL" id="MCU6726253.1"/>
    </source>
</evidence>
<feature type="transmembrane region" description="Helical" evidence="13">
    <location>
        <begin position="267"/>
        <end position="287"/>
    </location>
</feature>
<keyword evidence="6" id="KW-0050">Antiport</keyword>
<evidence type="ECO:0000256" key="9">
    <source>
        <dbReference type="ARBA" id="ARBA00022989"/>
    </source>
</evidence>
<evidence type="ECO:0000256" key="6">
    <source>
        <dbReference type="ARBA" id="ARBA00022449"/>
    </source>
</evidence>
<feature type="transmembrane region" description="Helical" evidence="13">
    <location>
        <begin position="200"/>
        <end position="223"/>
    </location>
</feature>
<reference evidence="14 15" key="1">
    <citation type="journal article" date="2021" name="ISME Commun">
        <title>Automated analysis of genomic sequences facilitates high-throughput and comprehensive description of bacteria.</title>
        <authorList>
            <person name="Hitch T.C.A."/>
        </authorList>
    </citation>
    <scope>NUCLEOTIDE SEQUENCE [LARGE SCALE GENOMIC DNA]</scope>
    <source>
        <strain evidence="14 15">Sanger_29</strain>
    </source>
</reference>
<keyword evidence="15" id="KW-1185">Reference proteome</keyword>
<evidence type="ECO:0000256" key="5">
    <source>
        <dbReference type="ARBA" id="ARBA00022448"/>
    </source>
</evidence>
<evidence type="ECO:0000256" key="7">
    <source>
        <dbReference type="ARBA" id="ARBA00022475"/>
    </source>
</evidence>
<proteinExistence type="inferred from homology"/>
<gene>
    <name evidence="14" type="ORF">OCV47_13070</name>
</gene>
<keyword evidence="8 13" id="KW-0812">Transmembrane</keyword>
<evidence type="ECO:0000256" key="13">
    <source>
        <dbReference type="SAM" id="Phobius"/>
    </source>
</evidence>
<evidence type="ECO:0000256" key="4">
    <source>
        <dbReference type="ARBA" id="ARBA00020268"/>
    </source>
</evidence>
<keyword evidence="9 13" id="KW-1133">Transmembrane helix</keyword>
<dbReference type="RefSeq" id="WP_262655518.1">
    <property type="nucleotide sequence ID" value="NZ_JAOQKE010000021.1"/>
</dbReference>
<keyword evidence="11 13" id="KW-0472">Membrane</keyword>
<dbReference type="Proteomes" id="UP001652338">
    <property type="component" value="Unassembled WGS sequence"/>
</dbReference>
<dbReference type="PANTHER" id="PTHR43298:SF2">
    <property type="entry name" value="FMN_FAD EXPORTER YEEO-RELATED"/>
    <property type="match status" value="1"/>
</dbReference>
<comment type="function">
    <text evidence="1">Multidrug efflux pump.</text>
</comment>
<feature type="transmembrane region" description="Helical" evidence="13">
    <location>
        <begin position="102"/>
        <end position="124"/>
    </location>
</feature>
<feature type="transmembrane region" description="Helical" evidence="13">
    <location>
        <begin position="175"/>
        <end position="194"/>
    </location>
</feature>
<evidence type="ECO:0000256" key="3">
    <source>
        <dbReference type="ARBA" id="ARBA00010199"/>
    </source>
</evidence>
<keyword evidence="5" id="KW-0813">Transport</keyword>
<feature type="transmembrane region" description="Helical" evidence="13">
    <location>
        <begin position="426"/>
        <end position="447"/>
    </location>
</feature>
<comment type="caution">
    <text evidence="14">The sequence shown here is derived from an EMBL/GenBank/DDBJ whole genome shotgun (WGS) entry which is preliminary data.</text>
</comment>
<evidence type="ECO:0000256" key="11">
    <source>
        <dbReference type="ARBA" id="ARBA00023136"/>
    </source>
</evidence>
<dbReference type="CDD" id="cd13138">
    <property type="entry name" value="MATE_yoeA_like"/>
    <property type="match status" value="1"/>
</dbReference>
<evidence type="ECO:0000256" key="8">
    <source>
        <dbReference type="ARBA" id="ARBA00022692"/>
    </source>
</evidence>
<feature type="transmembrane region" description="Helical" evidence="13">
    <location>
        <begin position="396"/>
        <end position="420"/>
    </location>
</feature>
<dbReference type="PIRSF" id="PIRSF006603">
    <property type="entry name" value="DinF"/>
    <property type="match status" value="1"/>
</dbReference>
<feature type="transmembrane region" description="Helical" evidence="13">
    <location>
        <begin position="364"/>
        <end position="384"/>
    </location>
</feature>
<keyword evidence="10" id="KW-0406">Ion transport</keyword>
<protein>
    <recommendedName>
        <fullName evidence="4">Probable multidrug resistance protein NorM</fullName>
    </recommendedName>
    <alternativeName>
        <fullName evidence="12">Multidrug-efflux transporter</fullName>
    </alternativeName>
</protein>
<evidence type="ECO:0000256" key="10">
    <source>
        <dbReference type="ARBA" id="ARBA00023065"/>
    </source>
</evidence>
<dbReference type="PANTHER" id="PTHR43298">
    <property type="entry name" value="MULTIDRUG RESISTANCE PROTEIN NORM-RELATED"/>
    <property type="match status" value="1"/>
</dbReference>
<evidence type="ECO:0000313" key="15">
    <source>
        <dbReference type="Proteomes" id="UP001652338"/>
    </source>
</evidence>
<comment type="similarity">
    <text evidence="3">Belongs to the multi antimicrobial extrusion (MATE) (TC 2.A.66.1) family.</text>
</comment>
<comment type="subcellular location">
    <subcellularLocation>
        <location evidence="2">Cell membrane</location>
        <topology evidence="2">Multi-pass membrane protein</topology>
    </subcellularLocation>
</comment>
<dbReference type="EMBL" id="JAOQKE010000021">
    <property type="protein sequence ID" value="MCU6726253.1"/>
    <property type="molecule type" value="Genomic_DNA"/>
</dbReference>
<sequence>MERKSEGQVSIVRDLTNGSVTKLIVMFAMPLFVANALQAVYNLVDMIVVGQVIGGSGMSAVSIGGDVLHLLTFLAMGFASAGQVIISQYVGAKKHDMISKMIGTMFTFLFAIALLMAVVCYLFRYQILDLLNTPAESYQYTMDYMVICICGLGFIYGYNIVSAILRGMGDSRRPFVFIAIAAIINTILDIYFVVFCKMGVAGAALATVIGQGISFLISLIYLYRKKEEFGFDFCRKSFRITGEVLKPLLVLGIPMAIQSAAINISKIVLTAWINAEGVIYSALAGIYNKSSMMMGIVSNSFTTAGSTMTGQSIGAKKYDRVPKILKVVLTISLVIAMSASVALFCFPDVIFTLFTNDQEVLEKATLVVMPIILNFFGCATRAGAFSLINGSGNSRLNLLVALIDGIMGRIGLAALFGYVLKWYSTGFWYGDAVAGFAPILIGTIFFLSGRWRKGVQ</sequence>
<accession>A0ABT2SP10</accession>
<evidence type="ECO:0000256" key="1">
    <source>
        <dbReference type="ARBA" id="ARBA00003408"/>
    </source>
</evidence>
<keyword evidence="7" id="KW-1003">Cell membrane</keyword>
<feature type="transmembrane region" description="Helical" evidence="13">
    <location>
        <begin position="324"/>
        <end position="344"/>
    </location>
</feature>
<dbReference type="InterPro" id="IPR050222">
    <property type="entry name" value="MATE_MdtK"/>
</dbReference>
<feature type="transmembrane region" description="Helical" evidence="13">
    <location>
        <begin position="67"/>
        <end position="90"/>
    </location>
</feature>
<evidence type="ECO:0000256" key="2">
    <source>
        <dbReference type="ARBA" id="ARBA00004651"/>
    </source>
</evidence>
<organism evidence="14 15">
    <name type="scientific">Muricoprocola aceti</name>
    <dbReference type="NCBI Taxonomy" id="2981772"/>
    <lineage>
        <taxon>Bacteria</taxon>
        <taxon>Bacillati</taxon>
        <taxon>Bacillota</taxon>
        <taxon>Clostridia</taxon>
        <taxon>Lachnospirales</taxon>
        <taxon>Lachnospiraceae</taxon>
        <taxon>Muricoprocola</taxon>
    </lineage>
</organism>